<dbReference type="CTD" id="26469"/>
<evidence type="ECO:0000259" key="9">
    <source>
        <dbReference type="PROSITE" id="PS50055"/>
    </source>
</evidence>
<comment type="similarity">
    <text evidence="7">Belongs to the protein-tyrosine phosphatase family. Non-receptor class 4 subfamily.</text>
</comment>
<evidence type="ECO:0000313" key="11">
    <source>
        <dbReference type="Proteomes" id="UP000515152"/>
    </source>
</evidence>
<dbReference type="InterPro" id="IPR000387">
    <property type="entry name" value="Tyr_Pase_dom"/>
</dbReference>
<dbReference type="InterPro" id="IPR000242">
    <property type="entry name" value="PTP_cat"/>
</dbReference>
<keyword evidence="5" id="KW-0378">Hydrolase</keyword>
<dbReference type="InterPro" id="IPR047170">
    <property type="entry name" value="PTN12/18/22"/>
</dbReference>
<dbReference type="EC" id="3.1.3.48" evidence="2"/>
<feature type="compositionally biased region" description="Polar residues" evidence="8">
    <location>
        <begin position="326"/>
        <end position="337"/>
    </location>
</feature>
<protein>
    <recommendedName>
        <fullName evidence="2">protein-tyrosine-phosphatase</fullName>
        <ecNumber evidence="2">3.1.3.48</ecNumber>
    </recommendedName>
</protein>
<dbReference type="PRINTS" id="PR00700">
    <property type="entry name" value="PRTYPHPHTASE"/>
</dbReference>
<dbReference type="SMART" id="SM00194">
    <property type="entry name" value="PTPc"/>
    <property type="match status" value="1"/>
</dbReference>
<dbReference type="Proteomes" id="UP000515152">
    <property type="component" value="Chromosome 4"/>
</dbReference>
<dbReference type="GeneID" id="105889740"/>
<dbReference type="FunFam" id="3.90.190.10:FF:000045">
    <property type="entry name" value="Tyrosine-protein phosphatase non-receptor type 12"/>
    <property type="match status" value="1"/>
</dbReference>
<evidence type="ECO:0000313" key="12">
    <source>
        <dbReference type="RefSeq" id="XP_031421732.1"/>
    </source>
</evidence>
<evidence type="ECO:0000256" key="2">
    <source>
        <dbReference type="ARBA" id="ARBA00013064"/>
    </source>
</evidence>
<feature type="region of interest" description="Disordered" evidence="8">
    <location>
        <begin position="441"/>
        <end position="530"/>
    </location>
</feature>
<evidence type="ECO:0000256" key="6">
    <source>
        <dbReference type="ARBA" id="ARBA00022912"/>
    </source>
</evidence>
<evidence type="ECO:0000256" key="4">
    <source>
        <dbReference type="ARBA" id="ARBA00022553"/>
    </source>
</evidence>
<dbReference type="Gene3D" id="3.90.190.10">
    <property type="entry name" value="Protein tyrosine phosphatase superfamily"/>
    <property type="match status" value="1"/>
</dbReference>
<dbReference type="PANTHER" id="PTHR45983:SF4">
    <property type="entry name" value="TYROSINE-PROTEIN PHOSPHATASE NON-RECEPTOR TYPE 18"/>
    <property type="match status" value="1"/>
</dbReference>
<dbReference type="AlphaFoldDB" id="A0A6P8FET3"/>
<feature type="domain" description="Tyrosine specific protein phosphatases" evidence="10">
    <location>
        <begin position="204"/>
        <end position="278"/>
    </location>
</feature>
<dbReference type="PANTHER" id="PTHR45983">
    <property type="entry name" value="TYROSINE PHOSPHATSE N18, PUTATIVE-RELATED"/>
    <property type="match status" value="1"/>
</dbReference>
<evidence type="ECO:0000256" key="3">
    <source>
        <dbReference type="ARBA" id="ARBA00022490"/>
    </source>
</evidence>
<dbReference type="InterPro" id="IPR029021">
    <property type="entry name" value="Prot-tyrosine_phosphatase-like"/>
</dbReference>
<dbReference type="KEGG" id="char:105889740"/>
<feature type="region of interest" description="Disordered" evidence="8">
    <location>
        <begin position="326"/>
        <end position="419"/>
    </location>
</feature>
<accession>A0A6P8FET3</accession>
<name>A0A6P8FET3_CLUHA</name>
<sequence length="530" mass="59129">MENHLLKFIHEAKSRTNADSLITSEYNKVRQQSIKRKQEIGLTTEAGGLQENVKKNRYKDILPYDQTRVTLGLFTEENASDYINANFIQGATPNRSYIATQGPLGHTVVDFWRMIWQYNVKVIIMACREVELGKRKCENYWAPESKTSVFGSFTVTNFEESGPDEEVVIRTLVVKYHEDTRTIHHFQYTAWPDHGIPSASDGVLRMLELARRAQGRHTAPLLVHCSAGCGRTGVLCAVDHVHDLLHTKQIEKDFSLMDIILEIRDQRPSAVQTKEQYEFIFQTVVEMFEKALRGTTSTYDNINEYRFSLFNGSEDSVKPVLRSSLSCSGVDTKSKPSLNPKPKRPQPTPRKMNDTYAVVNKSKQLPATTTHHYDNIELGGPKGKPPSSTAAPALPPSSTEVYSTVKPKGRPGARSPAPLTLPIYDTAGPGKQRAGEAPAALAKDHRDYELVPGNCGPSSRETQMKLPSIKGKSDGSSSQDDDYEYVSCPLKDTNRTTDSVSTPGSIGFNCRIKKPKGPRDPPAEWSRAER</sequence>
<dbReference type="GO" id="GO:0005634">
    <property type="term" value="C:nucleus"/>
    <property type="evidence" value="ECO:0007669"/>
    <property type="project" value="TreeGrafter"/>
</dbReference>
<feature type="compositionally biased region" description="Basic and acidic residues" evidence="8">
    <location>
        <begin position="517"/>
        <end position="530"/>
    </location>
</feature>
<dbReference type="SMART" id="SM00404">
    <property type="entry name" value="PTPc_motif"/>
    <property type="match status" value="1"/>
</dbReference>
<dbReference type="SUPFAM" id="SSF52799">
    <property type="entry name" value="(Phosphotyrosine protein) phosphatases II"/>
    <property type="match status" value="1"/>
</dbReference>
<dbReference type="RefSeq" id="XP_031421732.1">
    <property type="nucleotide sequence ID" value="XM_031565872.2"/>
</dbReference>
<keyword evidence="3" id="KW-0963">Cytoplasm</keyword>
<keyword evidence="6" id="KW-0904">Protein phosphatase</keyword>
<dbReference type="PROSITE" id="PS00383">
    <property type="entry name" value="TYR_PHOSPHATASE_1"/>
    <property type="match status" value="1"/>
</dbReference>
<feature type="compositionally biased region" description="Low complexity" evidence="8">
    <location>
        <begin position="385"/>
        <end position="399"/>
    </location>
</feature>
<dbReference type="OrthoDB" id="8609993at2759"/>
<gene>
    <name evidence="12" type="primary">ptpn18</name>
</gene>
<dbReference type="Pfam" id="PF00102">
    <property type="entry name" value="Y_phosphatase"/>
    <property type="match status" value="1"/>
</dbReference>
<evidence type="ECO:0000256" key="8">
    <source>
        <dbReference type="SAM" id="MobiDB-lite"/>
    </source>
</evidence>
<evidence type="ECO:0000256" key="1">
    <source>
        <dbReference type="ARBA" id="ARBA00004496"/>
    </source>
</evidence>
<dbReference type="InterPro" id="IPR003595">
    <property type="entry name" value="Tyr_Pase_cat"/>
</dbReference>
<organism evidence="11 12">
    <name type="scientific">Clupea harengus</name>
    <name type="common">Atlantic herring</name>
    <dbReference type="NCBI Taxonomy" id="7950"/>
    <lineage>
        <taxon>Eukaryota</taxon>
        <taxon>Metazoa</taxon>
        <taxon>Chordata</taxon>
        <taxon>Craniata</taxon>
        <taxon>Vertebrata</taxon>
        <taxon>Euteleostomi</taxon>
        <taxon>Actinopterygii</taxon>
        <taxon>Neopterygii</taxon>
        <taxon>Teleostei</taxon>
        <taxon>Clupei</taxon>
        <taxon>Clupeiformes</taxon>
        <taxon>Clupeoidei</taxon>
        <taxon>Clupeidae</taxon>
        <taxon>Clupea</taxon>
    </lineage>
</organism>
<evidence type="ECO:0000259" key="10">
    <source>
        <dbReference type="PROSITE" id="PS50056"/>
    </source>
</evidence>
<dbReference type="GO" id="GO:0004726">
    <property type="term" value="F:non-membrane spanning protein tyrosine phosphatase activity"/>
    <property type="evidence" value="ECO:0007669"/>
    <property type="project" value="InterPro"/>
</dbReference>
<dbReference type="GO" id="GO:0005737">
    <property type="term" value="C:cytoplasm"/>
    <property type="evidence" value="ECO:0007669"/>
    <property type="project" value="UniProtKB-SubCell"/>
</dbReference>
<feature type="domain" description="Tyrosine-protein phosphatase" evidence="9">
    <location>
        <begin position="22"/>
        <end position="287"/>
    </location>
</feature>
<keyword evidence="11" id="KW-1185">Reference proteome</keyword>
<evidence type="ECO:0000256" key="5">
    <source>
        <dbReference type="ARBA" id="ARBA00022801"/>
    </source>
</evidence>
<dbReference type="PROSITE" id="PS50056">
    <property type="entry name" value="TYR_PHOSPHATASE_2"/>
    <property type="match status" value="1"/>
</dbReference>
<proteinExistence type="inferred from homology"/>
<reference evidence="12" key="1">
    <citation type="submission" date="2025-08" db="UniProtKB">
        <authorList>
            <consortium name="RefSeq"/>
        </authorList>
    </citation>
    <scope>IDENTIFICATION</scope>
</reference>
<dbReference type="InterPro" id="IPR016130">
    <property type="entry name" value="Tyr_Pase_AS"/>
</dbReference>
<evidence type="ECO:0000256" key="7">
    <source>
        <dbReference type="ARBA" id="ARBA00034734"/>
    </source>
</evidence>
<feature type="compositionally biased region" description="Polar residues" evidence="8">
    <location>
        <begin position="361"/>
        <end position="370"/>
    </location>
</feature>
<keyword evidence="4" id="KW-0597">Phosphoprotein</keyword>
<dbReference type="PROSITE" id="PS50055">
    <property type="entry name" value="TYR_PHOSPHATASE_PTP"/>
    <property type="match status" value="1"/>
</dbReference>
<comment type="subcellular location">
    <subcellularLocation>
        <location evidence="1">Cytoplasm</location>
    </subcellularLocation>
</comment>